<evidence type="ECO:0000313" key="1">
    <source>
        <dbReference type="EMBL" id="KAF1762988.1"/>
    </source>
</evidence>
<protein>
    <submittedName>
        <fullName evidence="1">Uncharacterized protein</fullName>
    </submittedName>
</protein>
<dbReference type="EMBL" id="WUAV01000003">
    <property type="protein sequence ID" value="KAF1762988.1"/>
    <property type="molecule type" value="Genomic_DNA"/>
</dbReference>
<dbReference type="RefSeq" id="XP_053587894.1">
    <property type="nucleotide sequence ID" value="XM_053728317.1"/>
</dbReference>
<sequence length="86" mass="10251">MRNNRFIFWNVNNHSVENLRICYDTINSQVFIEKESVHFTPTFPENGDGLHITFMYGRNKFEIIGGQRNNWTLWHQGEVVPPARRN</sequence>
<reference evidence="1 2" key="1">
    <citation type="submission" date="2019-12" db="EMBL/GenBank/DDBJ databases">
        <title>Chromosome-level assembly of the Caenorhabditis remanei genome.</title>
        <authorList>
            <person name="Teterina A.A."/>
            <person name="Willis J.H."/>
            <person name="Phillips P.C."/>
        </authorList>
    </citation>
    <scope>NUCLEOTIDE SEQUENCE [LARGE SCALE GENOMIC DNA]</scope>
    <source>
        <strain evidence="1 2">PX506</strain>
        <tissue evidence="1">Whole organism</tissue>
    </source>
</reference>
<proteinExistence type="predicted"/>
<dbReference type="Proteomes" id="UP000483820">
    <property type="component" value="Chromosome III"/>
</dbReference>
<dbReference type="KEGG" id="crq:GCK72_011253"/>
<dbReference type="GeneID" id="78775141"/>
<accession>A0A6A5H5I0</accession>
<dbReference type="CTD" id="78775141"/>
<comment type="caution">
    <text evidence="1">The sequence shown here is derived from an EMBL/GenBank/DDBJ whole genome shotgun (WGS) entry which is preliminary data.</text>
</comment>
<dbReference type="AlphaFoldDB" id="A0A6A5H5I0"/>
<gene>
    <name evidence="1" type="ORF">GCK72_011253</name>
</gene>
<name>A0A6A5H5I0_CAERE</name>
<evidence type="ECO:0000313" key="2">
    <source>
        <dbReference type="Proteomes" id="UP000483820"/>
    </source>
</evidence>
<organism evidence="1 2">
    <name type="scientific">Caenorhabditis remanei</name>
    <name type="common">Caenorhabditis vulgaris</name>
    <dbReference type="NCBI Taxonomy" id="31234"/>
    <lineage>
        <taxon>Eukaryota</taxon>
        <taxon>Metazoa</taxon>
        <taxon>Ecdysozoa</taxon>
        <taxon>Nematoda</taxon>
        <taxon>Chromadorea</taxon>
        <taxon>Rhabditida</taxon>
        <taxon>Rhabditina</taxon>
        <taxon>Rhabditomorpha</taxon>
        <taxon>Rhabditoidea</taxon>
        <taxon>Rhabditidae</taxon>
        <taxon>Peloderinae</taxon>
        <taxon>Caenorhabditis</taxon>
    </lineage>
</organism>